<dbReference type="GO" id="GO:0008270">
    <property type="term" value="F:zinc ion binding"/>
    <property type="evidence" value="ECO:0007669"/>
    <property type="project" value="InterPro"/>
</dbReference>
<keyword evidence="1" id="KW-0645">Protease</keyword>
<dbReference type="Proteomes" id="UP000504610">
    <property type="component" value="Chromosome 7"/>
</dbReference>
<dbReference type="InterPro" id="IPR043502">
    <property type="entry name" value="DNA/RNA_pol_sf"/>
</dbReference>
<dbReference type="GeneID" id="108830965"/>
<dbReference type="Pfam" id="PF03732">
    <property type="entry name" value="Retrotrans_gag"/>
    <property type="match status" value="1"/>
</dbReference>
<dbReference type="GO" id="GO:0003676">
    <property type="term" value="F:nucleic acid binding"/>
    <property type="evidence" value="ECO:0007669"/>
    <property type="project" value="InterPro"/>
</dbReference>
<reference evidence="7" key="2">
    <citation type="submission" date="2025-08" db="UniProtKB">
        <authorList>
            <consortium name="RefSeq"/>
        </authorList>
    </citation>
    <scope>IDENTIFICATION</scope>
    <source>
        <tissue evidence="7">Leaf</tissue>
    </source>
</reference>
<evidence type="ECO:0000256" key="3">
    <source>
        <dbReference type="SAM" id="Coils"/>
    </source>
</evidence>
<dbReference type="PROSITE" id="PS50878">
    <property type="entry name" value="RT_POL"/>
    <property type="match status" value="1"/>
</dbReference>
<feature type="compositionally biased region" description="Polar residues" evidence="4">
    <location>
        <begin position="457"/>
        <end position="503"/>
    </location>
</feature>
<feature type="coiled-coil region" evidence="3">
    <location>
        <begin position="205"/>
        <end position="232"/>
    </location>
</feature>
<dbReference type="SUPFAM" id="SSF56672">
    <property type="entry name" value="DNA/RNA polymerases"/>
    <property type="match status" value="1"/>
</dbReference>
<reference evidence="6" key="1">
    <citation type="journal article" date="2019" name="Database">
        <title>The radish genome database (RadishGD): an integrated information resource for radish genomics.</title>
        <authorList>
            <person name="Yu H.J."/>
            <person name="Baek S."/>
            <person name="Lee Y.J."/>
            <person name="Cho A."/>
            <person name="Mun J.H."/>
        </authorList>
    </citation>
    <scope>NUCLEOTIDE SEQUENCE [LARGE SCALE GENOMIC DNA]</scope>
    <source>
        <strain evidence="6">cv. WK10039</strain>
    </source>
</reference>
<dbReference type="GO" id="GO:0006508">
    <property type="term" value="P:proteolysis"/>
    <property type="evidence" value="ECO:0007669"/>
    <property type="project" value="UniProtKB-KW"/>
</dbReference>
<keyword evidence="2" id="KW-0064">Aspartyl protease</keyword>
<dbReference type="CDD" id="cd00303">
    <property type="entry name" value="retropepsin_like"/>
    <property type="match status" value="1"/>
</dbReference>
<dbReference type="KEGG" id="rsz:108830965"/>
<dbReference type="Gene3D" id="3.10.10.10">
    <property type="entry name" value="HIV Type 1 Reverse Transcriptase, subunit A, domain 1"/>
    <property type="match status" value="1"/>
</dbReference>
<proteinExistence type="predicted"/>
<feature type="compositionally biased region" description="Basic residues" evidence="4">
    <location>
        <begin position="39"/>
        <end position="48"/>
    </location>
</feature>
<dbReference type="AlphaFoldDB" id="A0A9W3C7G7"/>
<dbReference type="GO" id="GO:0004190">
    <property type="term" value="F:aspartic-type endopeptidase activity"/>
    <property type="evidence" value="ECO:0007669"/>
    <property type="project" value="UniProtKB-KW"/>
</dbReference>
<feature type="compositionally biased region" description="Acidic residues" evidence="4">
    <location>
        <begin position="1"/>
        <end position="23"/>
    </location>
</feature>
<evidence type="ECO:0000256" key="1">
    <source>
        <dbReference type="ARBA" id="ARBA00022670"/>
    </source>
</evidence>
<dbReference type="RefSeq" id="XP_056847412.1">
    <property type="nucleotide sequence ID" value="XM_056991432.1"/>
</dbReference>
<evidence type="ECO:0000256" key="4">
    <source>
        <dbReference type="SAM" id="MobiDB-lite"/>
    </source>
</evidence>
<protein>
    <submittedName>
        <fullName evidence="7">Uncharacterized protein LOC108830965</fullName>
    </submittedName>
</protein>
<evidence type="ECO:0000259" key="5">
    <source>
        <dbReference type="PROSITE" id="PS50878"/>
    </source>
</evidence>
<feature type="region of interest" description="Disordered" evidence="4">
    <location>
        <begin position="1"/>
        <end position="48"/>
    </location>
</feature>
<dbReference type="Pfam" id="PF00078">
    <property type="entry name" value="RVT_1"/>
    <property type="match status" value="1"/>
</dbReference>
<dbReference type="InterPro" id="IPR041577">
    <property type="entry name" value="RT_RNaseH_2"/>
</dbReference>
<sequence length="1096" mass="123920">MVEDEVLNEEGNEEISNSQDDEIPSNKGVELPGEEVKEKNRRGPTKMRRVAENPNEKVAVTFTDFGEHVGPGSVTLSSFLGPLVREHVPVTLSDWRRLDAATKATMWEEIQGKFNLQEEWHKAVIFKQLGSLWRAGKSRLVSQVRAAKTAAEILQLKPSNVLSIQVWNTWVRSKTTQVSRLVSETALRSYDSMPRPKKAVEPSEAEVTQKALADLQVQIANLTASIAAINTQRTATPVQRTRTTRADDDDDSEEDKNPFAALRQDQALRTTNNNDDSDSEDDSDNRWKSSFKLEIPEFNGSTAPEELLDWFVTVEEILEFKEVPLDRCVPLVAIRFRDRAAAWWLQSKTTRARLGKSKILTWDKLKKEMRKNFLPYNYEQLMFQKLQNLRQGSRTVDEYATEFFKIMNRVEIRDTEQQLVMRFVGGLRQQIQATLNLFRPQTVSEAHQQAITVEAQTRSNYQPWSGNRQSRQNTTTSAVPSSSDNSTAKTEATNTPSDAQRQQRPGGVRCFSCCELGHRVSSCPTRNPRGLLLDTSGRDVEAVYDDSGDEATEELEADEVPKLSLSVEPHPSPYKLGWLHQGSELTITKRTLVKFSVGDVYKDEVYCDLVPMDACHLLLGRPWEFDRRVTHDGYLNTYTFRFNDRTITLKPMVPAMISSHASSSNPVLLLQKSKLVTALRETDCVVLLVAVPSSVFEGHDIPETYKPLLSEFADVFPADLPSQLPPLRDIQHRIDLMPDAALPNRSHYRMSPSEHEELRRQVEELVAKGFLRESLSPCAVPALLISKKDGSWRMCVDSRAINKITVRYRFPIPRLDDLLDQIGTSTIFSKLNLKSGYHQIRICPGDEWKTAFKTREGLFEWLVMPFGLSNAPSTFMRVMNQALRPFIGKFVVVYFDDILIFSKTKEEHMQHLHEVLSVLQRDHFYATLKKCEFGSPQIHFLGYIVSSQGLAVDPAKVSAIQTWPQPTTISEIRSFHGLASFYRRFVSQFSSLMAPITDCIHTNIFAWTPAASVAFAIIKNKLSSAPILALPDFNSVFELHSDASKSGIGAVLSQQVWVEVAKIGDAKVRRPNSEIEYISDAIGSVVAWPNDKLKLV</sequence>
<dbReference type="InterPro" id="IPR005162">
    <property type="entry name" value="Retrotrans_gag_dom"/>
</dbReference>
<dbReference type="Gene3D" id="3.30.70.270">
    <property type="match status" value="2"/>
</dbReference>
<feature type="domain" description="Reverse transcriptase" evidence="5">
    <location>
        <begin position="766"/>
        <end position="945"/>
    </location>
</feature>
<dbReference type="InterPro" id="IPR043128">
    <property type="entry name" value="Rev_trsase/Diguanyl_cyclase"/>
</dbReference>
<dbReference type="InterPro" id="IPR036875">
    <property type="entry name" value="Znf_CCHC_sf"/>
</dbReference>
<feature type="region of interest" description="Disordered" evidence="4">
    <location>
        <begin position="233"/>
        <end position="286"/>
    </location>
</feature>
<keyword evidence="2" id="KW-0378">Hydrolase</keyword>
<dbReference type="FunFam" id="3.30.70.270:FF:000020">
    <property type="entry name" value="Transposon Tf2-6 polyprotein-like Protein"/>
    <property type="match status" value="1"/>
</dbReference>
<evidence type="ECO:0000256" key="2">
    <source>
        <dbReference type="ARBA" id="ARBA00022750"/>
    </source>
</evidence>
<dbReference type="PANTHER" id="PTHR35046:SF18">
    <property type="entry name" value="RNA-DIRECTED DNA POLYMERASE"/>
    <property type="match status" value="1"/>
</dbReference>
<dbReference type="Pfam" id="PF17919">
    <property type="entry name" value="RT_RNaseH_2"/>
    <property type="match status" value="1"/>
</dbReference>
<gene>
    <name evidence="7" type="primary">LOC108830965</name>
</gene>
<accession>A0A9W3C7G7</accession>
<organism evidence="6 7">
    <name type="scientific">Raphanus sativus</name>
    <name type="common">Radish</name>
    <name type="synonym">Raphanus raphanistrum var. sativus</name>
    <dbReference type="NCBI Taxonomy" id="3726"/>
    <lineage>
        <taxon>Eukaryota</taxon>
        <taxon>Viridiplantae</taxon>
        <taxon>Streptophyta</taxon>
        <taxon>Embryophyta</taxon>
        <taxon>Tracheophyta</taxon>
        <taxon>Spermatophyta</taxon>
        <taxon>Magnoliopsida</taxon>
        <taxon>eudicotyledons</taxon>
        <taxon>Gunneridae</taxon>
        <taxon>Pentapetalae</taxon>
        <taxon>rosids</taxon>
        <taxon>malvids</taxon>
        <taxon>Brassicales</taxon>
        <taxon>Brassicaceae</taxon>
        <taxon>Brassiceae</taxon>
        <taxon>Raphanus</taxon>
    </lineage>
</organism>
<feature type="region of interest" description="Disordered" evidence="4">
    <location>
        <begin position="457"/>
        <end position="505"/>
    </location>
</feature>
<dbReference type="CDD" id="cd01647">
    <property type="entry name" value="RT_LTR"/>
    <property type="match status" value="1"/>
</dbReference>
<name>A0A9W3C7G7_RAPSA</name>
<dbReference type="PANTHER" id="PTHR35046">
    <property type="entry name" value="ZINC KNUCKLE (CCHC-TYPE) FAMILY PROTEIN"/>
    <property type="match status" value="1"/>
</dbReference>
<keyword evidence="3" id="KW-0175">Coiled coil</keyword>
<evidence type="ECO:0000313" key="7">
    <source>
        <dbReference type="RefSeq" id="XP_056847412.1"/>
    </source>
</evidence>
<dbReference type="InterPro" id="IPR000477">
    <property type="entry name" value="RT_dom"/>
</dbReference>
<dbReference type="SUPFAM" id="SSF57756">
    <property type="entry name" value="Retrovirus zinc finger-like domains"/>
    <property type="match status" value="1"/>
</dbReference>
<dbReference type="OrthoDB" id="407598at2759"/>
<evidence type="ECO:0000313" key="6">
    <source>
        <dbReference type="Proteomes" id="UP000504610"/>
    </source>
</evidence>
<keyword evidence="6" id="KW-1185">Reference proteome</keyword>